<feature type="domain" description="Peptidase M20 dimerisation" evidence="1">
    <location>
        <begin position="4"/>
        <end position="50"/>
    </location>
</feature>
<proteinExistence type="predicted"/>
<dbReference type="InterPro" id="IPR011650">
    <property type="entry name" value="Peptidase_M20_dimer"/>
</dbReference>
<dbReference type="SUPFAM" id="SSF55031">
    <property type="entry name" value="Bacterial exopeptidase dimerisation domain"/>
    <property type="match status" value="1"/>
</dbReference>
<dbReference type="RefSeq" id="XP_004334538.1">
    <property type="nucleotide sequence ID" value="XM_004334490.1"/>
</dbReference>
<dbReference type="InterPro" id="IPR052083">
    <property type="entry name" value="Aminoacylase-1_M20A"/>
</dbReference>
<evidence type="ECO:0000313" key="3">
    <source>
        <dbReference type="Proteomes" id="UP000011083"/>
    </source>
</evidence>
<keyword evidence="3" id="KW-1185">Reference proteome</keyword>
<dbReference type="AlphaFoldDB" id="L8GHG6"/>
<dbReference type="GeneID" id="14913034"/>
<evidence type="ECO:0000313" key="2">
    <source>
        <dbReference type="EMBL" id="ELR12525.1"/>
    </source>
</evidence>
<dbReference type="STRING" id="1257118.L8GHG6"/>
<dbReference type="GO" id="GO:0004046">
    <property type="term" value="F:aminoacylase activity"/>
    <property type="evidence" value="ECO:0007669"/>
    <property type="project" value="TreeGrafter"/>
</dbReference>
<sequence length="172" mass="19681">MTTDGGKTWALNVIPTEAEAGFDVRIPPTVPLDEFEARMKEWTKEEGVHYEFVVKTPQHSVTSVDPAENEWWRVFSETTQKLGLGIETEIFPAGGHPGVWLLAHQPDPHPAARSQRIPLRQGVCRRRADLHVPHRRSRWPLTYRRASSHHQVGWKLFTVMKKMYALRGGSAR</sequence>
<accession>L8GHG6</accession>
<name>L8GHG6_ACACF</name>
<dbReference type="InterPro" id="IPR036264">
    <property type="entry name" value="Bact_exopeptidase_dim_dom"/>
</dbReference>
<organism evidence="2 3">
    <name type="scientific">Acanthamoeba castellanii (strain ATCC 30010 / Neff)</name>
    <dbReference type="NCBI Taxonomy" id="1257118"/>
    <lineage>
        <taxon>Eukaryota</taxon>
        <taxon>Amoebozoa</taxon>
        <taxon>Discosea</taxon>
        <taxon>Longamoebia</taxon>
        <taxon>Centramoebida</taxon>
        <taxon>Acanthamoebidae</taxon>
        <taxon>Acanthamoeba</taxon>
    </lineage>
</organism>
<dbReference type="Gene3D" id="3.30.70.360">
    <property type="match status" value="1"/>
</dbReference>
<reference evidence="2 3" key="1">
    <citation type="journal article" date="2013" name="Genome Biol.">
        <title>Genome of Acanthamoeba castellanii highlights extensive lateral gene transfer and early evolution of tyrosine kinase signaling.</title>
        <authorList>
            <person name="Clarke M."/>
            <person name="Lohan A.J."/>
            <person name="Liu B."/>
            <person name="Lagkouvardos I."/>
            <person name="Roy S."/>
            <person name="Zafar N."/>
            <person name="Bertelli C."/>
            <person name="Schilde C."/>
            <person name="Kianianmomeni A."/>
            <person name="Burglin T.R."/>
            <person name="Frech C."/>
            <person name="Turcotte B."/>
            <person name="Kopec K.O."/>
            <person name="Synnott J.M."/>
            <person name="Choo C."/>
            <person name="Paponov I."/>
            <person name="Finkler A."/>
            <person name="Soon Heng Tan C."/>
            <person name="Hutchins A.P."/>
            <person name="Weinmeier T."/>
            <person name="Rattei T."/>
            <person name="Chu J.S."/>
            <person name="Gimenez G."/>
            <person name="Irimia M."/>
            <person name="Rigden D.J."/>
            <person name="Fitzpatrick D.A."/>
            <person name="Lorenzo-Morales J."/>
            <person name="Bateman A."/>
            <person name="Chiu C.H."/>
            <person name="Tang P."/>
            <person name="Hegemann P."/>
            <person name="Fromm H."/>
            <person name="Raoult D."/>
            <person name="Greub G."/>
            <person name="Miranda-Saavedra D."/>
            <person name="Chen N."/>
            <person name="Nash P."/>
            <person name="Ginger M.L."/>
            <person name="Horn M."/>
            <person name="Schaap P."/>
            <person name="Caler L."/>
            <person name="Loftus B."/>
        </authorList>
    </citation>
    <scope>NUCLEOTIDE SEQUENCE [LARGE SCALE GENOMIC DNA]</scope>
    <source>
        <strain evidence="2 3">Neff</strain>
    </source>
</reference>
<dbReference type="OrthoDB" id="3064516at2759"/>
<dbReference type="Pfam" id="PF07687">
    <property type="entry name" value="M20_dimer"/>
    <property type="match status" value="1"/>
</dbReference>
<dbReference type="Proteomes" id="UP000011083">
    <property type="component" value="Unassembled WGS sequence"/>
</dbReference>
<evidence type="ECO:0000259" key="1">
    <source>
        <dbReference type="Pfam" id="PF07687"/>
    </source>
</evidence>
<dbReference type="PANTHER" id="PTHR45892:SF1">
    <property type="entry name" value="AMINOACYLASE-1"/>
    <property type="match status" value="1"/>
</dbReference>
<dbReference type="VEuPathDB" id="AmoebaDB:ACA1_156070"/>
<gene>
    <name evidence="2" type="ORF">ACA1_156070</name>
</gene>
<dbReference type="KEGG" id="acan:ACA1_156070"/>
<dbReference type="EMBL" id="KB008109">
    <property type="protein sequence ID" value="ELR12525.1"/>
    <property type="molecule type" value="Genomic_DNA"/>
</dbReference>
<protein>
    <submittedName>
        <fullName evidence="2">Aminoacylase</fullName>
    </submittedName>
</protein>
<dbReference type="PANTHER" id="PTHR45892">
    <property type="entry name" value="AMINOACYLASE-1"/>
    <property type="match status" value="1"/>
</dbReference>